<dbReference type="InParanoid" id="A0A1E7FYQ3"/>
<evidence type="ECO:0000313" key="3">
    <source>
        <dbReference type="Proteomes" id="UP000095751"/>
    </source>
</evidence>
<evidence type="ECO:0000313" key="2">
    <source>
        <dbReference type="EMBL" id="OEU23279.1"/>
    </source>
</evidence>
<sequence>MMDEIDDRQAEAVGQIAATATAAAASAECRRQHVELISVLTKHDEFHLRTRNKIDELVCKFLRTIIRDIDDQQQEGRRQHVVLISVLKQHDEYHWRTGNKIDELVEEFVTKTKDDIHDMLCDNKDEAPNDDDRYDRYYRGLDSNRDTAAEVETALRFFPEVLSRRGGPYNKYPIQYLAIKVKAVPFIPLVVQLALEFGLFEEIERGGLMFDVRGHNILQFLVNDILNDQHVDDMYLNVMIQLRQMGYFKKEDIQKYGLVVVLCRCSVISEKRFRFLVEWDPTSLIKRDGRAGHPDGGAGHLPLHVATISTSTIQDFRMAFEYGIRYYPRKKGICSLFQNSYYYYSDYRTPVCRSGFGPTPLQLACTFKRYTEDVMKVVEDILIPAIDENIHLDCVYFLLRREPDVMQLTSSSLTLSSLTLESNDNNLSAPLPVGGTAPTPGMGGFSGGPSQTPGMGGFGGGGTTLTPTPGGFGGGGFGQLAPSQQQAQAGGFSNTTFNAQAGGQFSLGTGPAIGSRRILKARRPR</sequence>
<dbReference type="Proteomes" id="UP000095751">
    <property type="component" value="Unassembled WGS sequence"/>
</dbReference>
<feature type="compositionally biased region" description="Polar residues" evidence="1">
    <location>
        <begin position="481"/>
        <end position="507"/>
    </location>
</feature>
<reference evidence="2 3" key="1">
    <citation type="submission" date="2016-09" db="EMBL/GenBank/DDBJ databases">
        <title>Extensive genetic diversity and differential bi-allelic expression allows diatom success in the polar Southern Ocean.</title>
        <authorList>
            <consortium name="DOE Joint Genome Institute"/>
            <person name="Mock T."/>
            <person name="Otillar R.P."/>
            <person name="Strauss J."/>
            <person name="Dupont C."/>
            <person name="Frickenhaus S."/>
            <person name="Maumus F."/>
            <person name="Mcmullan M."/>
            <person name="Sanges R."/>
            <person name="Schmutz J."/>
            <person name="Toseland A."/>
            <person name="Valas R."/>
            <person name="Veluchamy A."/>
            <person name="Ward B.J."/>
            <person name="Allen A."/>
            <person name="Barry K."/>
            <person name="Falciatore A."/>
            <person name="Ferrante M."/>
            <person name="Fortunato A.E."/>
            <person name="Gloeckner G."/>
            <person name="Gruber A."/>
            <person name="Hipkin R."/>
            <person name="Janech M."/>
            <person name="Kroth P."/>
            <person name="Leese F."/>
            <person name="Lindquist E."/>
            <person name="Lyon B.R."/>
            <person name="Martin J."/>
            <person name="Mayer C."/>
            <person name="Parker M."/>
            <person name="Quesneville H."/>
            <person name="Raymond J."/>
            <person name="Uhlig C."/>
            <person name="Valentin K.U."/>
            <person name="Worden A.Z."/>
            <person name="Armbrust E.V."/>
            <person name="Bowler C."/>
            <person name="Green B."/>
            <person name="Moulton V."/>
            <person name="Van Oosterhout C."/>
            <person name="Grigoriev I."/>
        </authorList>
    </citation>
    <scope>NUCLEOTIDE SEQUENCE [LARGE SCALE GENOMIC DNA]</scope>
    <source>
        <strain evidence="2 3">CCMP1102</strain>
    </source>
</reference>
<dbReference type="AlphaFoldDB" id="A0A1E7FYQ3"/>
<evidence type="ECO:0000256" key="1">
    <source>
        <dbReference type="SAM" id="MobiDB-lite"/>
    </source>
</evidence>
<keyword evidence="3" id="KW-1185">Reference proteome</keyword>
<dbReference type="EMBL" id="KV784353">
    <property type="protein sequence ID" value="OEU23279.1"/>
    <property type="molecule type" value="Genomic_DNA"/>
</dbReference>
<name>A0A1E7FYQ3_9STRA</name>
<gene>
    <name evidence="2" type="ORF">FRACYDRAFT_233452</name>
</gene>
<dbReference type="KEGG" id="fcy:FRACYDRAFT_233452"/>
<proteinExistence type="predicted"/>
<feature type="region of interest" description="Disordered" evidence="1">
    <location>
        <begin position="445"/>
        <end position="525"/>
    </location>
</feature>
<organism evidence="2 3">
    <name type="scientific">Fragilariopsis cylindrus CCMP1102</name>
    <dbReference type="NCBI Taxonomy" id="635003"/>
    <lineage>
        <taxon>Eukaryota</taxon>
        <taxon>Sar</taxon>
        <taxon>Stramenopiles</taxon>
        <taxon>Ochrophyta</taxon>
        <taxon>Bacillariophyta</taxon>
        <taxon>Bacillariophyceae</taxon>
        <taxon>Bacillariophycidae</taxon>
        <taxon>Bacillariales</taxon>
        <taxon>Bacillariaceae</taxon>
        <taxon>Fragilariopsis</taxon>
    </lineage>
</organism>
<protein>
    <submittedName>
        <fullName evidence="2">Uncharacterized protein</fullName>
    </submittedName>
</protein>
<feature type="compositionally biased region" description="Gly residues" evidence="1">
    <location>
        <begin position="454"/>
        <end position="463"/>
    </location>
</feature>
<accession>A0A1E7FYQ3</accession>